<dbReference type="GO" id="GO:0003676">
    <property type="term" value="F:nucleic acid binding"/>
    <property type="evidence" value="ECO:0007669"/>
    <property type="project" value="InterPro"/>
</dbReference>
<dbReference type="STRING" id="597456.A0A0L7RHT5"/>
<protein>
    <submittedName>
        <fullName evidence="1">Uncharacterized protein</fullName>
    </submittedName>
</protein>
<dbReference type="EMBL" id="KQ414590">
    <property type="protein sequence ID" value="KOC70374.1"/>
    <property type="molecule type" value="Genomic_DNA"/>
</dbReference>
<evidence type="ECO:0000313" key="2">
    <source>
        <dbReference type="Proteomes" id="UP000053825"/>
    </source>
</evidence>
<evidence type="ECO:0000313" key="1">
    <source>
        <dbReference type="EMBL" id="KOC70374.1"/>
    </source>
</evidence>
<name>A0A0L7RHT5_9HYME</name>
<organism evidence="1 2">
    <name type="scientific">Habropoda laboriosa</name>
    <dbReference type="NCBI Taxonomy" id="597456"/>
    <lineage>
        <taxon>Eukaryota</taxon>
        <taxon>Metazoa</taxon>
        <taxon>Ecdysozoa</taxon>
        <taxon>Arthropoda</taxon>
        <taxon>Hexapoda</taxon>
        <taxon>Insecta</taxon>
        <taxon>Pterygota</taxon>
        <taxon>Neoptera</taxon>
        <taxon>Endopterygota</taxon>
        <taxon>Hymenoptera</taxon>
        <taxon>Apocrita</taxon>
        <taxon>Aculeata</taxon>
        <taxon>Apoidea</taxon>
        <taxon>Anthophila</taxon>
        <taxon>Apidae</taxon>
        <taxon>Habropoda</taxon>
    </lineage>
</organism>
<proteinExistence type="predicted"/>
<dbReference type="Proteomes" id="UP000053825">
    <property type="component" value="Unassembled WGS sequence"/>
</dbReference>
<dbReference type="AlphaFoldDB" id="A0A0L7RHT5"/>
<dbReference type="PANTHER" id="PTHR47326:SF1">
    <property type="entry name" value="HTH PSQ-TYPE DOMAIN-CONTAINING PROTEIN"/>
    <property type="match status" value="1"/>
</dbReference>
<sequence>MWYQHNGCPAYYAQARQVLQRLYHNRWIGRGGQTPWQIRSSDLTPFDYFLWGHLKNKVYCEPPNDT</sequence>
<accession>A0A0L7RHT5</accession>
<reference evidence="1 2" key="1">
    <citation type="submission" date="2015-07" db="EMBL/GenBank/DDBJ databases">
        <title>The genome of Habropoda laboriosa.</title>
        <authorList>
            <person name="Pan H."/>
            <person name="Kapheim K."/>
        </authorList>
    </citation>
    <scope>NUCLEOTIDE SEQUENCE [LARGE SCALE GENOMIC DNA]</scope>
    <source>
        <strain evidence="1">0110345459</strain>
    </source>
</reference>
<dbReference type="PANTHER" id="PTHR47326">
    <property type="entry name" value="TRANSPOSABLE ELEMENT TC3 TRANSPOSASE-LIKE PROTEIN"/>
    <property type="match status" value="1"/>
</dbReference>
<gene>
    <name evidence="1" type="ORF">WH47_02877</name>
</gene>
<dbReference type="Gene3D" id="3.30.420.10">
    <property type="entry name" value="Ribonuclease H-like superfamily/Ribonuclease H"/>
    <property type="match status" value="1"/>
</dbReference>
<keyword evidence="2" id="KW-1185">Reference proteome</keyword>
<dbReference type="InterPro" id="IPR036397">
    <property type="entry name" value="RNaseH_sf"/>
</dbReference>